<proteinExistence type="predicted"/>
<sequence length="193" mass="20707">MIKTSLSLLLLLMASQALAAQLPAPLQAPAIPVDTRCSMSSNSREADLGNLSRWQLQPAAEGGDKLSLGKRDFNVNVTCPFSQSMQLVVNGDRNSAGGFRYGRNGELRIVLKEATLDGQPVQVRLLPMAKVSAAGNLNLKPDLNLQVVAANGNGVKGKSLSLLLETEPVLREADARVSRRQSDESNFSLQLIN</sequence>
<accession>A0ABU8DEP0</accession>
<protein>
    <recommendedName>
        <fullName evidence="4">Type 1 fimbria pilin</fullName>
    </recommendedName>
</protein>
<dbReference type="EMBL" id="JBANEI010000005">
    <property type="protein sequence ID" value="MEI2681973.1"/>
    <property type="molecule type" value="Genomic_DNA"/>
</dbReference>
<feature type="signal peptide" evidence="1">
    <location>
        <begin position="1"/>
        <end position="19"/>
    </location>
</feature>
<reference evidence="2 3" key="1">
    <citation type="submission" date="2024-02" db="EMBL/GenBank/DDBJ databases">
        <title>First report Erwinia aphidicola in onion in Chile.</title>
        <authorList>
            <person name="Valenzuela M."/>
            <person name="Pena M."/>
            <person name="Dutta B."/>
        </authorList>
    </citation>
    <scope>NUCLEOTIDE SEQUENCE [LARGE SCALE GENOMIC DNA]</scope>
    <source>
        <strain evidence="2 3">QCJ3A</strain>
    </source>
</reference>
<dbReference type="RefSeq" id="WP_336203010.1">
    <property type="nucleotide sequence ID" value="NZ_JBANEI010000005.1"/>
</dbReference>
<comment type="caution">
    <text evidence="2">The sequence shown here is derived from an EMBL/GenBank/DDBJ whole genome shotgun (WGS) entry which is preliminary data.</text>
</comment>
<evidence type="ECO:0000256" key="1">
    <source>
        <dbReference type="SAM" id="SignalP"/>
    </source>
</evidence>
<gene>
    <name evidence="2" type="ORF">V8N49_09915</name>
</gene>
<organism evidence="2 3">
    <name type="scientific">Erwinia aphidicola</name>
    <dbReference type="NCBI Taxonomy" id="68334"/>
    <lineage>
        <taxon>Bacteria</taxon>
        <taxon>Pseudomonadati</taxon>
        <taxon>Pseudomonadota</taxon>
        <taxon>Gammaproteobacteria</taxon>
        <taxon>Enterobacterales</taxon>
        <taxon>Erwiniaceae</taxon>
        <taxon>Erwinia</taxon>
    </lineage>
</organism>
<evidence type="ECO:0008006" key="4">
    <source>
        <dbReference type="Google" id="ProtNLM"/>
    </source>
</evidence>
<keyword evidence="3" id="KW-1185">Reference proteome</keyword>
<name>A0ABU8DEP0_ERWAP</name>
<feature type="chain" id="PRO_5045569495" description="Type 1 fimbria pilin" evidence="1">
    <location>
        <begin position="20"/>
        <end position="193"/>
    </location>
</feature>
<evidence type="ECO:0000313" key="3">
    <source>
        <dbReference type="Proteomes" id="UP001306592"/>
    </source>
</evidence>
<evidence type="ECO:0000313" key="2">
    <source>
        <dbReference type="EMBL" id="MEI2681973.1"/>
    </source>
</evidence>
<keyword evidence="1" id="KW-0732">Signal</keyword>
<dbReference type="Proteomes" id="UP001306592">
    <property type="component" value="Unassembled WGS sequence"/>
</dbReference>